<name>A0A7H2BLD1_9MICC</name>
<dbReference type="RefSeq" id="WP_202939904.1">
    <property type="nucleotide sequence ID" value="NZ_BAAAHX010000009.1"/>
</dbReference>
<sequence length="75" mass="8078">MDPEYTDMVMHGELTAEPFTLQASDGAAIQKPENNATANMEAAILGNLSDLDRANEWFNKLSDGATNLQPLAEAP</sequence>
<evidence type="ECO:0000313" key="1">
    <source>
        <dbReference type="EMBL" id="QNV40477.2"/>
    </source>
</evidence>
<accession>A0A7H2BLD1</accession>
<evidence type="ECO:0000313" key="2">
    <source>
        <dbReference type="Proteomes" id="UP000516421"/>
    </source>
</evidence>
<dbReference type="EMBL" id="CP061538">
    <property type="protein sequence ID" value="QNV40477.2"/>
    <property type="molecule type" value="Genomic_DNA"/>
</dbReference>
<dbReference type="InterPro" id="IPR029068">
    <property type="entry name" value="Glyas_Bleomycin-R_OHBP_Dase"/>
</dbReference>
<reference evidence="1 2" key="1">
    <citation type="submission" date="2020-09" db="EMBL/GenBank/DDBJ databases">
        <title>Investigation of environmental microbe.</title>
        <authorList>
            <person name="Ou Y."/>
            <person name="Kang Q."/>
        </authorList>
    </citation>
    <scope>NUCLEOTIDE SEQUENCE [LARGE SCALE GENOMIC DNA]</scope>
    <source>
        <strain evidence="1 2">KJZ-9</strain>
    </source>
</reference>
<gene>
    <name evidence="1" type="ORF">IDM48_03420</name>
</gene>
<organism evidence="1 2">
    <name type="scientific">Rothia amarae</name>
    <dbReference type="NCBI Taxonomy" id="169480"/>
    <lineage>
        <taxon>Bacteria</taxon>
        <taxon>Bacillati</taxon>
        <taxon>Actinomycetota</taxon>
        <taxon>Actinomycetes</taxon>
        <taxon>Micrococcales</taxon>
        <taxon>Micrococcaceae</taxon>
        <taxon>Rothia</taxon>
    </lineage>
</organism>
<dbReference type="Gene3D" id="3.10.180.10">
    <property type="entry name" value="2,3-Dihydroxybiphenyl 1,2-Dioxygenase, domain 1"/>
    <property type="match status" value="1"/>
</dbReference>
<keyword evidence="2" id="KW-1185">Reference proteome</keyword>
<proteinExistence type="predicted"/>
<dbReference type="AlphaFoldDB" id="A0A7H2BLD1"/>
<dbReference type="Proteomes" id="UP000516421">
    <property type="component" value="Chromosome"/>
</dbReference>
<protein>
    <submittedName>
        <fullName evidence="1">Uncharacterized protein</fullName>
    </submittedName>
</protein>
<dbReference type="KEGG" id="rama:IDM48_03420"/>